<organism evidence="1 2">
    <name type="scientific">Nonomuraea soli</name>
    <dbReference type="NCBI Taxonomy" id="1032476"/>
    <lineage>
        <taxon>Bacteria</taxon>
        <taxon>Bacillati</taxon>
        <taxon>Actinomycetota</taxon>
        <taxon>Actinomycetes</taxon>
        <taxon>Streptosporangiales</taxon>
        <taxon>Streptosporangiaceae</taxon>
        <taxon>Nonomuraea</taxon>
    </lineage>
</organism>
<comment type="caution">
    <text evidence="1">The sequence shown here is derived from an EMBL/GenBank/DDBJ whole genome shotgun (WGS) entry which is preliminary data.</text>
</comment>
<evidence type="ECO:0000313" key="2">
    <source>
        <dbReference type="Proteomes" id="UP000530928"/>
    </source>
</evidence>
<sequence>MALMFPQASGHPVKVYFPTDGNYPPQLAAAKRVSPDLGLARFVVQQFVAGPTKAERRRGMFSNFKLIGPSDCGGDFQITIKQETARVRFCRTAYGPGHLGDAVIIYALKANLTQFPSIKKAVLADKDNRCLFSQADVSVC</sequence>
<name>A0A7W0HR76_9ACTN</name>
<evidence type="ECO:0008006" key="3">
    <source>
        <dbReference type="Google" id="ProtNLM"/>
    </source>
</evidence>
<evidence type="ECO:0000313" key="1">
    <source>
        <dbReference type="EMBL" id="MBA2892660.1"/>
    </source>
</evidence>
<dbReference type="AlphaFoldDB" id="A0A7W0HR76"/>
<dbReference type="EMBL" id="JACDUR010000004">
    <property type="protein sequence ID" value="MBA2892660.1"/>
    <property type="molecule type" value="Genomic_DNA"/>
</dbReference>
<keyword evidence="2" id="KW-1185">Reference proteome</keyword>
<gene>
    <name evidence="1" type="ORF">HNR30_004014</name>
</gene>
<proteinExistence type="predicted"/>
<reference evidence="1 2" key="1">
    <citation type="submission" date="2020-07" db="EMBL/GenBank/DDBJ databases">
        <title>Genomic Encyclopedia of Type Strains, Phase IV (KMG-IV): sequencing the most valuable type-strain genomes for metagenomic binning, comparative biology and taxonomic classification.</title>
        <authorList>
            <person name="Goeker M."/>
        </authorList>
    </citation>
    <scope>NUCLEOTIDE SEQUENCE [LARGE SCALE GENOMIC DNA]</scope>
    <source>
        <strain evidence="1 2">DSM 45533</strain>
    </source>
</reference>
<dbReference type="Proteomes" id="UP000530928">
    <property type="component" value="Unassembled WGS sequence"/>
</dbReference>
<protein>
    <recommendedName>
        <fullName evidence="3">GerMN domain-containing protein</fullName>
    </recommendedName>
</protein>
<accession>A0A7W0HR76</accession>
<dbReference type="RefSeq" id="WP_181611402.1">
    <property type="nucleotide sequence ID" value="NZ_BAABAM010000003.1"/>
</dbReference>